<feature type="domain" description="2EXR" evidence="1">
    <location>
        <begin position="26"/>
        <end position="95"/>
    </location>
</feature>
<name>A0A098DES0_GIBZE</name>
<evidence type="ECO:0000313" key="3">
    <source>
        <dbReference type="EnsemblFungi" id="CEF76930"/>
    </source>
</evidence>
<reference evidence="3" key="4">
    <citation type="submission" date="2017-01" db="UniProtKB">
        <authorList>
            <consortium name="EnsemblFungi"/>
        </authorList>
    </citation>
    <scope>IDENTIFICATION</scope>
    <source>
        <strain evidence="3">PH-1 / ATCC MYA-4620 / FGSC 9075 / NRRL 31084</strain>
    </source>
</reference>
<reference evidence="3 4" key="2">
    <citation type="journal article" date="2010" name="Nature">
        <title>Comparative genomics reveals mobile pathogenicity chromosomes in Fusarium.</title>
        <authorList>
            <person name="Ma L.J."/>
            <person name="van der Does H.C."/>
            <person name="Borkovich K.A."/>
            <person name="Coleman J.J."/>
            <person name="Daboussi M.J."/>
            <person name="Di Pietro A."/>
            <person name="Dufresne M."/>
            <person name="Freitag M."/>
            <person name="Grabherr M."/>
            <person name="Henrissat B."/>
            <person name="Houterman P.M."/>
            <person name="Kang S."/>
            <person name="Shim W.B."/>
            <person name="Woloshuk C."/>
            <person name="Xie X."/>
            <person name="Xu J.R."/>
            <person name="Antoniw J."/>
            <person name="Baker S.E."/>
            <person name="Bluhm B.H."/>
            <person name="Breakspear A."/>
            <person name="Brown D.W."/>
            <person name="Butchko R.A."/>
            <person name="Chapman S."/>
            <person name="Coulson R."/>
            <person name="Coutinho P.M."/>
            <person name="Danchin E.G."/>
            <person name="Diener A."/>
            <person name="Gale L.R."/>
            <person name="Gardiner D.M."/>
            <person name="Goff S."/>
            <person name="Hammond-Kosack K.E."/>
            <person name="Hilburn K."/>
            <person name="Hua-Van A."/>
            <person name="Jonkers W."/>
            <person name="Kazan K."/>
            <person name="Kodira C.D."/>
            <person name="Koehrsen M."/>
            <person name="Kumar L."/>
            <person name="Lee Y.H."/>
            <person name="Li L."/>
            <person name="Manners J.M."/>
            <person name="Miranda-Saavedra D."/>
            <person name="Mukherjee M."/>
            <person name="Park G."/>
            <person name="Park J."/>
            <person name="Park S.Y."/>
            <person name="Proctor R.H."/>
            <person name="Regev A."/>
            <person name="Ruiz-Roldan M.C."/>
            <person name="Sain D."/>
            <person name="Sakthikumar S."/>
            <person name="Sykes S."/>
            <person name="Schwartz D.C."/>
            <person name="Turgeon B.G."/>
            <person name="Wapinski I."/>
            <person name="Yoder O."/>
            <person name="Young S."/>
            <person name="Zeng Q."/>
            <person name="Zhou S."/>
            <person name="Galagan J."/>
            <person name="Cuomo C.A."/>
            <person name="Kistler H.C."/>
            <person name="Rep M."/>
        </authorList>
    </citation>
    <scope>GENOME REANNOTATION</scope>
    <source>
        <strain evidence="4">ATCC MYA-4620 / CBS 123657 / FGSC 9075 / NRRL 31084 / PH-1</strain>
        <strain evidence="3">PH-1 / ATCC MYA-4620 / FGSC 9075 / NRRL 31084</strain>
    </source>
</reference>
<evidence type="ECO:0000313" key="4">
    <source>
        <dbReference type="Proteomes" id="UP000070720"/>
    </source>
</evidence>
<protein>
    <submittedName>
        <fullName evidence="2">Chromosome 2, complete genome</fullName>
    </submittedName>
</protein>
<organism evidence="2 4">
    <name type="scientific">Gibberella zeae (strain ATCC MYA-4620 / CBS 123657 / FGSC 9075 / NRRL 31084 / PH-1)</name>
    <name type="common">Wheat head blight fungus</name>
    <name type="synonym">Fusarium graminearum</name>
    <dbReference type="NCBI Taxonomy" id="229533"/>
    <lineage>
        <taxon>Eukaryota</taxon>
        <taxon>Fungi</taxon>
        <taxon>Dikarya</taxon>
        <taxon>Ascomycota</taxon>
        <taxon>Pezizomycotina</taxon>
        <taxon>Sordariomycetes</taxon>
        <taxon>Hypocreomycetidae</taxon>
        <taxon>Hypocreales</taxon>
        <taxon>Nectriaceae</taxon>
        <taxon>Fusarium</taxon>
    </lineage>
</organism>
<proteinExistence type="predicted"/>
<reference evidence="2 4" key="3">
    <citation type="journal article" date="2015" name="BMC Genomics">
        <title>The completed genome sequence of the pathogenic ascomycete fungus Fusarium graminearum.</title>
        <authorList>
            <person name="King R."/>
            <person name="Urban M."/>
            <person name="Hammond-Kosack M.C."/>
            <person name="Hassani-Pak K."/>
            <person name="Hammond-Kosack K.E."/>
        </authorList>
    </citation>
    <scope>NUCLEOTIDE SEQUENCE [LARGE SCALE GENOMIC DNA]</scope>
    <source>
        <strain evidence="4">ATCC MYA-4620 / CBS 123657 / FGSC 9075 / NRRL 31084 / PH-1</strain>
        <strain evidence="2">PH-1</strain>
    </source>
</reference>
<dbReference type="AlphaFoldDB" id="A0A098DES0"/>
<gene>
    <name evidence="3" type="primary">FG08556.1</name>
    <name evidence="2" type="ORF">FGRAMPH1_01T10253</name>
</gene>
<dbReference type="Pfam" id="PF20150">
    <property type="entry name" value="2EXR"/>
    <property type="match status" value="1"/>
</dbReference>
<dbReference type="eggNOG" id="ENOG502RK3J">
    <property type="taxonomic scope" value="Eukaryota"/>
</dbReference>
<evidence type="ECO:0000259" key="1">
    <source>
        <dbReference type="Pfam" id="PF20150"/>
    </source>
</evidence>
<accession>A0A0E0S0A5</accession>
<dbReference type="InterPro" id="IPR045518">
    <property type="entry name" value="2EXR"/>
</dbReference>
<sequence>MVNMSSSSVYDSETVPFSGPSTSIASFTSLPPELRLKIWSRANEPRIVLYGDLAQGIGSCPLPTVTQLNAEARDETRLGYEPIGRGSFLDFSKDILVCDHLISDQATDQYLDELAPRVRRMAFWDCFPDDGRVQMPHHYSVYLSICYNQRGDFGKIEFDRFWFPNLDELWIVKVGDIDPRWQIPVNKQATYESRLKELAKQFRYWVEDEIIEMAPLDLSDPDSHAVLYEGRCGKEDCHELNQGRTKMVSKVVFLDGKYKAPDDGQKWVRIFPLQAKEGTGAGDQTHANGLRWVAIERILTFNLYREAWSEGGREIRRRRPLT</sequence>
<dbReference type="EnsemblFungi" id="CEF76930">
    <property type="protein sequence ID" value="CEF76930"/>
    <property type="gene ID" value="FGRRES_17014"/>
</dbReference>
<keyword evidence="4" id="KW-1185">Reference proteome</keyword>
<evidence type="ECO:0000313" key="2">
    <source>
        <dbReference type="EMBL" id="CEF76930.1"/>
    </source>
</evidence>
<reference evidence="3 4" key="1">
    <citation type="journal article" date="2007" name="Science">
        <title>The Fusarium graminearum genome reveals a link between localized polymorphism and pathogen specialization.</title>
        <authorList>
            <person name="Cuomo C.A."/>
            <person name="Gueldener U."/>
            <person name="Xu J.-R."/>
            <person name="Trail F."/>
            <person name="Turgeon B.G."/>
            <person name="Di Pietro A."/>
            <person name="Walton J.D."/>
            <person name="Ma L.-J."/>
            <person name="Baker S.E."/>
            <person name="Rep M."/>
            <person name="Adam G."/>
            <person name="Antoniw J."/>
            <person name="Baldwin T."/>
            <person name="Calvo S.E."/>
            <person name="Chang Y.-L."/>
            <person name="DeCaprio D."/>
            <person name="Gale L.R."/>
            <person name="Gnerre S."/>
            <person name="Goswami R.S."/>
            <person name="Hammond-Kosack K."/>
            <person name="Harris L.J."/>
            <person name="Hilburn K."/>
            <person name="Kennell J.C."/>
            <person name="Kroken S."/>
            <person name="Magnuson J.K."/>
            <person name="Mannhaupt G."/>
            <person name="Mauceli E.W."/>
            <person name="Mewes H.-W."/>
            <person name="Mitterbauer R."/>
            <person name="Muehlbauer G."/>
            <person name="Muensterkoetter M."/>
            <person name="Nelson D."/>
            <person name="O'Donnell K."/>
            <person name="Ouellet T."/>
            <person name="Qi W."/>
            <person name="Quesneville H."/>
            <person name="Roncero M.I.G."/>
            <person name="Seong K.-Y."/>
            <person name="Tetko I.V."/>
            <person name="Urban M."/>
            <person name="Waalwijk C."/>
            <person name="Ward T.J."/>
            <person name="Yao J."/>
            <person name="Birren B.W."/>
            <person name="Kistler H.C."/>
        </authorList>
    </citation>
    <scope>NUCLEOTIDE SEQUENCE [LARGE SCALE GENOMIC DNA]</scope>
    <source>
        <strain evidence="4">ATCC MYA-4620 / CBS 123657 / FGSC 9075 / NRRL 31084 / PH-1</strain>
        <strain evidence="3">PH-1 / ATCC MYA-4620 / FGSC 9075 / NRRL 31084</strain>
    </source>
</reference>
<dbReference type="Proteomes" id="UP000070720">
    <property type="component" value="Chromosome 2"/>
</dbReference>
<dbReference type="VEuPathDB" id="FungiDB:FGRAMPH1_01G10253"/>
<dbReference type="InParanoid" id="A0A098DES0"/>
<accession>A0A098DES0</accession>
<dbReference type="EMBL" id="HG970333">
    <property type="protein sequence ID" value="CEF76930.1"/>
    <property type="molecule type" value="Genomic_DNA"/>
</dbReference>